<evidence type="ECO:0000313" key="5">
    <source>
        <dbReference type="Proteomes" id="UP001163046"/>
    </source>
</evidence>
<dbReference type="SUPFAM" id="SSF52540">
    <property type="entry name" value="P-loop containing nucleoside triphosphate hydrolases"/>
    <property type="match status" value="1"/>
</dbReference>
<evidence type="ECO:0000259" key="3">
    <source>
        <dbReference type="PROSITE" id="PS51718"/>
    </source>
</evidence>
<sequence length="266" mass="29294">MGNRGMEDLIPVMNKIQDAFAHIGQPSSIDLPQIAVVGSQSAGKSSVLETSWEGTFCPRGSGIVTRRPLILQLHPAKSEWAEFLHCKGKKFVDFEEVRKEIVAETDRETGSNKGISAIPINLRVFSPHVLNLTLVDLPVLAVSPANTDLANSDALKIAKEVDPEGVRTIGVITKLDLMDEGTDARDILENRVLPLRRGYVGVVNRSQADIDGRKDIKSALASERKFFLSHGSYRHLSDKMGTSYLQKVLNQQLTNHIRENLTSSSK</sequence>
<dbReference type="GO" id="GO:0005525">
    <property type="term" value="F:GTP binding"/>
    <property type="evidence" value="ECO:0007669"/>
    <property type="project" value="UniProtKB-KW"/>
</dbReference>
<dbReference type="EMBL" id="MU826406">
    <property type="protein sequence ID" value="KAJ7376259.1"/>
    <property type="molecule type" value="Genomic_DNA"/>
</dbReference>
<dbReference type="Proteomes" id="UP001163046">
    <property type="component" value="Unassembled WGS sequence"/>
</dbReference>
<dbReference type="GO" id="GO:0005886">
    <property type="term" value="C:plasma membrane"/>
    <property type="evidence" value="ECO:0007669"/>
    <property type="project" value="TreeGrafter"/>
</dbReference>
<dbReference type="CDD" id="cd08771">
    <property type="entry name" value="DLP_1"/>
    <property type="match status" value="1"/>
</dbReference>
<keyword evidence="2" id="KW-0342">GTP-binding</keyword>
<keyword evidence="5" id="KW-1185">Reference proteome</keyword>
<proteinExistence type="predicted"/>
<dbReference type="InterPro" id="IPR030381">
    <property type="entry name" value="G_DYNAMIN_dom"/>
</dbReference>
<dbReference type="GO" id="GO:0016185">
    <property type="term" value="P:synaptic vesicle budding from presynaptic endocytic zone membrane"/>
    <property type="evidence" value="ECO:0007669"/>
    <property type="project" value="TreeGrafter"/>
</dbReference>
<dbReference type="Pfam" id="PF00350">
    <property type="entry name" value="Dynamin_N"/>
    <property type="match status" value="2"/>
</dbReference>
<dbReference type="PANTHER" id="PTHR11566:SF212">
    <property type="entry name" value="DYNAMIN"/>
    <property type="match status" value="1"/>
</dbReference>
<dbReference type="GO" id="GO:0008017">
    <property type="term" value="F:microtubule binding"/>
    <property type="evidence" value="ECO:0007669"/>
    <property type="project" value="TreeGrafter"/>
</dbReference>
<dbReference type="GO" id="GO:0031623">
    <property type="term" value="P:receptor internalization"/>
    <property type="evidence" value="ECO:0007669"/>
    <property type="project" value="TreeGrafter"/>
</dbReference>
<dbReference type="InterPro" id="IPR022812">
    <property type="entry name" value="Dynamin"/>
</dbReference>
<keyword evidence="1" id="KW-0547">Nucleotide-binding</keyword>
<dbReference type="PRINTS" id="PR00195">
    <property type="entry name" value="DYNAMIN"/>
</dbReference>
<dbReference type="Pfam" id="PF01031">
    <property type="entry name" value="Dynamin_M"/>
    <property type="match status" value="1"/>
</dbReference>
<evidence type="ECO:0000313" key="4">
    <source>
        <dbReference type="EMBL" id="KAJ7376259.1"/>
    </source>
</evidence>
<dbReference type="InterPro" id="IPR045063">
    <property type="entry name" value="Dynamin_N"/>
</dbReference>
<organism evidence="4 5">
    <name type="scientific">Desmophyllum pertusum</name>
    <dbReference type="NCBI Taxonomy" id="174260"/>
    <lineage>
        <taxon>Eukaryota</taxon>
        <taxon>Metazoa</taxon>
        <taxon>Cnidaria</taxon>
        <taxon>Anthozoa</taxon>
        <taxon>Hexacorallia</taxon>
        <taxon>Scleractinia</taxon>
        <taxon>Caryophylliina</taxon>
        <taxon>Caryophylliidae</taxon>
        <taxon>Desmophyllum</taxon>
    </lineage>
</organism>
<dbReference type="OrthoDB" id="5061070at2759"/>
<reference evidence="4" key="1">
    <citation type="submission" date="2023-01" db="EMBL/GenBank/DDBJ databases">
        <title>Genome assembly of the deep-sea coral Lophelia pertusa.</title>
        <authorList>
            <person name="Herrera S."/>
            <person name="Cordes E."/>
        </authorList>
    </citation>
    <scope>NUCLEOTIDE SEQUENCE</scope>
    <source>
        <strain evidence="4">USNM1676648</strain>
        <tissue evidence="4">Polyp</tissue>
    </source>
</reference>
<dbReference type="EC" id="3.6.5.5" evidence="4"/>
<dbReference type="SMART" id="SM00053">
    <property type="entry name" value="DYNc"/>
    <property type="match status" value="1"/>
</dbReference>
<dbReference type="PROSITE" id="PS51718">
    <property type="entry name" value="G_DYNAMIN_2"/>
    <property type="match status" value="1"/>
</dbReference>
<dbReference type="InterPro" id="IPR027417">
    <property type="entry name" value="P-loop_NTPase"/>
</dbReference>
<dbReference type="AlphaFoldDB" id="A0A9X0CWS0"/>
<dbReference type="GO" id="GO:0005874">
    <property type="term" value="C:microtubule"/>
    <property type="evidence" value="ECO:0007669"/>
    <property type="project" value="TreeGrafter"/>
</dbReference>
<dbReference type="PANTHER" id="PTHR11566">
    <property type="entry name" value="DYNAMIN"/>
    <property type="match status" value="1"/>
</dbReference>
<evidence type="ECO:0000256" key="1">
    <source>
        <dbReference type="ARBA" id="ARBA00022741"/>
    </source>
</evidence>
<gene>
    <name evidence="4" type="primary">DNM2_1</name>
    <name evidence="4" type="ORF">OS493_035921</name>
</gene>
<dbReference type="GO" id="GO:0003924">
    <property type="term" value="F:GTPase activity"/>
    <property type="evidence" value="ECO:0007669"/>
    <property type="project" value="InterPro"/>
</dbReference>
<dbReference type="InterPro" id="IPR001401">
    <property type="entry name" value="Dynamin_GTPase"/>
</dbReference>
<dbReference type="Gene3D" id="3.40.50.300">
    <property type="entry name" value="P-loop containing nucleotide triphosphate hydrolases"/>
    <property type="match status" value="2"/>
</dbReference>
<accession>A0A9X0CWS0</accession>
<comment type="caution">
    <text evidence="4">The sequence shown here is derived from an EMBL/GenBank/DDBJ whole genome shotgun (WGS) entry which is preliminary data.</text>
</comment>
<dbReference type="GO" id="GO:0098793">
    <property type="term" value="C:presynapse"/>
    <property type="evidence" value="ECO:0007669"/>
    <property type="project" value="GOC"/>
</dbReference>
<dbReference type="InterPro" id="IPR000375">
    <property type="entry name" value="Dynamin_stalk"/>
</dbReference>
<dbReference type="GO" id="GO:0005737">
    <property type="term" value="C:cytoplasm"/>
    <property type="evidence" value="ECO:0007669"/>
    <property type="project" value="TreeGrafter"/>
</dbReference>
<keyword evidence="4" id="KW-0378">Hydrolase</keyword>
<name>A0A9X0CWS0_9CNID</name>
<feature type="domain" description="Dynamin-type G" evidence="3">
    <location>
        <begin position="28"/>
        <end position="262"/>
    </location>
</feature>
<protein>
    <submittedName>
        <fullName evidence="4">Dynamin-2</fullName>
        <ecNumber evidence="4">3.6.5.5</ecNumber>
    </submittedName>
</protein>
<evidence type="ECO:0000256" key="2">
    <source>
        <dbReference type="ARBA" id="ARBA00023134"/>
    </source>
</evidence>